<dbReference type="PANTHER" id="PTHR22692:SF26">
    <property type="entry name" value="SH3 DOMAIN-CONTAINING PROTEIN"/>
    <property type="match status" value="1"/>
</dbReference>
<dbReference type="Gene3D" id="2.30.30.40">
    <property type="entry name" value="SH3 Domains"/>
    <property type="match status" value="1"/>
</dbReference>
<dbReference type="STRING" id="102285.A0A0R3T112"/>
<evidence type="ECO:0000259" key="7">
    <source>
        <dbReference type="PROSITE" id="PS50057"/>
    </source>
</evidence>
<evidence type="ECO:0000256" key="6">
    <source>
        <dbReference type="SAM" id="MobiDB-lite"/>
    </source>
</evidence>
<dbReference type="Pfam" id="PF00784">
    <property type="entry name" value="MyTH4"/>
    <property type="match status" value="2"/>
</dbReference>
<dbReference type="InterPro" id="IPR019749">
    <property type="entry name" value="Band_41_domain"/>
</dbReference>
<evidence type="ECO:0000256" key="4">
    <source>
        <dbReference type="ARBA" id="ARBA00022737"/>
    </source>
</evidence>
<dbReference type="InterPro" id="IPR000299">
    <property type="entry name" value="FERM_domain"/>
</dbReference>
<dbReference type="InterPro" id="IPR041793">
    <property type="entry name" value="MyoVII_FERM_C1"/>
</dbReference>
<dbReference type="InterPro" id="IPR000048">
    <property type="entry name" value="IQ_motif_EF-hand-BS"/>
</dbReference>
<keyword evidence="3" id="KW-0963">Cytoplasm</keyword>
<accession>A0A0R3T112</accession>
<keyword evidence="4" id="KW-0677">Repeat</keyword>
<name>A0A0R3T112_RODNA</name>
<dbReference type="CDD" id="cd17092">
    <property type="entry name" value="FERM1_F1_Myosin-VII"/>
    <property type="match status" value="1"/>
</dbReference>
<organism evidence="9">
    <name type="scientific">Rodentolepis nana</name>
    <name type="common">Dwarf tapeworm</name>
    <name type="synonym">Hymenolepis nana</name>
    <dbReference type="NCBI Taxonomy" id="102285"/>
    <lineage>
        <taxon>Eukaryota</taxon>
        <taxon>Metazoa</taxon>
        <taxon>Spiralia</taxon>
        <taxon>Lophotrochozoa</taxon>
        <taxon>Platyhelminthes</taxon>
        <taxon>Cestoda</taxon>
        <taxon>Eucestoda</taxon>
        <taxon>Cyclophyllidea</taxon>
        <taxon>Hymenolepididae</taxon>
        <taxon>Rodentolepis</taxon>
    </lineage>
</organism>
<sequence length="1509" mass="172000">LEQLRESIIQSSAIVIQVRWKGYLARRKYQDLRRYVIICQRRFRQLASRRQFLRVRHIIIRMQANVRAKQTRKWYLIQVNFIIKLQALARFYLAKKTFRMMLRRRGICDADMAVENDMNTQLFFCKTDISEDPLLRNSCLANSQRSSEAINEIKEVVMASTAPEIYTNSQSCEATPIVANANVRLPISDSYADMFNFVDDLFQDVFSSVGVNNIKDDAGKVTLENGCYASLINPSQSAVKEPEVVKASNPLSKPIFEYGANKCGNGFKTSSSFLKIPLSTASQTPTSTSRSPSTEATFSEMEVLDDDRVGWGEYSFSKFAAAYFEAGATPIYSPSLIGRPLLKHKNQEDIDLALKIFGRILSFMEPKSVVHCAKTDDSNSVINGEDDLSSSNTTAYFDSALKCPRVVVPGFGMNGQDIPLSQYHEEDFEHCSKQNYTPTVRICQECKPDLSGLKRVRFIIRSGIESPQLRDEIYCQILKQLTKNPNVFSRSRGWILLILCASCFPPSAFDGALKNYLKSNPSEYAKTCLYRLKRVIQSGARTMPPSYMEFRAEQEKKSLGVNVLCTDGTRVRVKVDPTITFKEFTKMTFNAASIKDTFGFEIFIKMFNKVEALSSDPKHFFDKISQCEEVMRSKGLKESELPWSLSIKKTIFAPWHDVAFDPVATNLICYQVIQQCFRESHEPLAVHELAYLLANIYRLISIDTKDTDCNLNSWLVDILSSDGDIAFWKKAASTALEELEDKSPNASAATICENIVTFAKLQWHSIFTREFNASFLPEEKAAVQKIQICVDCKGVQLFDDKRKLIRSIPYIEINSVTIKSEKLVKVLSMKTVWMEELLFTSSRSEELRDLLNYMINGLRQRSRYAIALKKSSKNDYHSGSSIQVNPGDFIKLHQMGWELDAKKLVVGYPEPTKSTHNKLTKCDLTNFCYGENQRTRETGRIVMDDIYIFPTISPPKPEFIDAYAHQIISNESKEWFNKLERVNSSRIFIPMSKISANNFNSTKIDNFLQKYNQRPMSRNSGIDSPTRSSVSSPRSVHSLKHTKQPIRQPFLKELASSEQKAKDAALLSFRLIQTYMGDCDKIPLQLKNMPAVFLTDLLFGAALDFPPLRDEIFIQLMNQLTDNPKESSVDHGMELLWLATGIMIPSEKTKKKLVKFLNLSNHPLAIPCYTRLHHTISRGIRKKPPHALELSLIKGRKEKIIQSVLLPNNETLKITLESTTKAGDIIKDISLDLGLMSLEQFALYLEVDGELRCIQTEEFIFDALRQTLPDIEFQVGQKRSVRSSNNGCVKYPTAPPPSPLYLLRKLWVNVIPEKCLIEDSLFNFPQTMKNFLQGYYKCSLEQALELSTLIFIWQTDETRCSQTSLDQIIPKNMLSRVTDAQWISKMTSVIATNHRLSRKDIPKKFLNAINKITSLGSSFYHVETDGTSSKRLLIVDPNAIALVDELNGTKQWYHKIENIAECWQENQKICIHMRRANSIIKLVATETTAYNVCDLINSYIRYHKLISLK</sequence>
<evidence type="ECO:0000256" key="2">
    <source>
        <dbReference type="ARBA" id="ARBA00008314"/>
    </source>
</evidence>
<dbReference type="InterPro" id="IPR000857">
    <property type="entry name" value="MyTH4_dom"/>
</dbReference>
<dbReference type="GO" id="GO:0005856">
    <property type="term" value="C:cytoskeleton"/>
    <property type="evidence" value="ECO:0007669"/>
    <property type="project" value="InterPro"/>
</dbReference>
<dbReference type="GO" id="GO:0005737">
    <property type="term" value="C:cytoplasm"/>
    <property type="evidence" value="ECO:0007669"/>
    <property type="project" value="UniProtKB-SubCell"/>
</dbReference>
<dbReference type="Gene3D" id="1.20.5.190">
    <property type="match status" value="1"/>
</dbReference>
<dbReference type="SMART" id="SM00295">
    <property type="entry name" value="B41"/>
    <property type="match status" value="1"/>
</dbReference>
<evidence type="ECO:0000259" key="8">
    <source>
        <dbReference type="PROSITE" id="PS51016"/>
    </source>
</evidence>
<dbReference type="Gene3D" id="2.30.29.30">
    <property type="entry name" value="Pleckstrin-homology domain (PH domain)/Phosphotyrosine-binding domain (PTB)"/>
    <property type="match status" value="1"/>
</dbReference>
<dbReference type="Gene3D" id="1.25.40.530">
    <property type="entry name" value="MyTH4 domain"/>
    <property type="match status" value="2"/>
</dbReference>
<dbReference type="GO" id="GO:0003779">
    <property type="term" value="F:actin binding"/>
    <property type="evidence" value="ECO:0007669"/>
    <property type="project" value="UniProtKB-KW"/>
</dbReference>
<dbReference type="PROSITE" id="PS50057">
    <property type="entry name" value="FERM_3"/>
    <property type="match status" value="1"/>
</dbReference>
<feature type="domain" description="FERM" evidence="7">
    <location>
        <begin position="1200"/>
        <end position="1507"/>
    </location>
</feature>
<dbReference type="InterPro" id="IPR038185">
    <property type="entry name" value="MyTH4_dom_sf"/>
</dbReference>
<dbReference type="InterPro" id="IPR051567">
    <property type="entry name" value="Unconventional_Myosin_ATPase"/>
</dbReference>
<dbReference type="InterPro" id="IPR014352">
    <property type="entry name" value="FERM/acyl-CoA-bd_prot_sf"/>
</dbReference>
<dbReference type="SUPFAM" id="SSF47031">
    <property type="entry name" value="Second domain of FERM"/>
    <property type="match status" value="1"/>
</dbReference>
<feature type="region of interest" description="Disordered" evidence="6">
    <location>
        <begin position="1015"/>
        <end position="1042"/>
    </location>
</feature>
<dbReference type="PROSITE" id="PS50096">
    <property type="entry name" value="IQ"/>
    <property type="match status" value="2"/>
</dbReference>
<dbReference type="SMART" id="SM00015">
    <property type="entry name" value="IQ"/>
    <property type="match status" value="3"/>
</dbReference>
<dbReference type="InterPro" id="IPR035963">
    <property type="entry name" value="FERM_2"/>
</dbReference>
<dbReference type="PROSITE" id="PS51016">
    <property type="entry name" value="MYTH4"/>
    <property type="match status" value="2"/>
</dbReference>
<reference evidence="9" key="1">
    <citation type="submission" date="2017-02" db="UniProtKB">
        <authorList>
            <consortium name="WormBaseParasite"/>
        </authorList>
    </citation>
    <scope>IDENTIFICATION</scope>
</reference>
<dbReference type="PANTHER" id="PTHR22692">
    <property type="entry name" value="MYOSIN VII, XV"/>
    <property type="match status" value="1"/>
</dbReference>
<protein>
    <submittedName>
        <fullName evidence="9">MyTH4 domain-containing protein</fullName>
    </submittedName>
</protein>
<dbReference type="InterPro" id="IPR019748">
    <property type="entry name" value="FERM_central"/>
</dbReference>
<evidence type="ECO:0000256" key="5">
    <source>
        <dbReference type="ARBA" id="ARBA00023203"/>
    </source>
</evidence>
<feature type="domain" description="MyTH4" evidence="8">
    <location>
        <begin position="1041"/>
        <end position="1194"/>
    </location>
</feature>
<dbReference type="Gene3D" id="1.20.80.10">
    <property type="match status" value="1"/>
</dbReference>
<evidence type="ECO:0000256" key="3">
    <source>
        <dbReference type="ARBA" id="ARBA00022490"/>
    </source>
</evidence>
<dbReference type="InterPro" id="IPR011993">
    <property type="entry name" value="PH-like_dom_sf"/>
</dbReference>
<proteinExistence type="inferred from homology"/>
<feature type="compositionally biased region" description="Low complexity" evidence="6">
    <location>
        <begin position="1024"/>
        <end position="1036"/>
    </location>
</feature>
<comment type="similarity">
    <text evidence="2">Belongs to the TRAFAC class myosin-kinesin ATPase superfamily. Myosin family.</text>
</comment>
<dbReference type="WBParaSite" id="HNAJ_0000053901-mRNA-1">
    <property type="protein sequence ID" value="HNAJ_0000053901-mRNA-1"/>
    <property type="gene ID" value="HNAJ_0000053901"/>
</dbReference>
<dbReference type="Pfam" id="PF00373">
    <property type="entry name" value="FERM_M"/>
    <property type="match status" value="1"/>
</dbReference>
<dbReference type="Pfam" id="PF21989">
    <property type="entry name" value="RA_2"/>
    <property type="match status" value="2"/>
</dbReference>
<keyword evidence="5" id="KW-0009">Actin-binding</keyword>
<dbReference type="Gene3D" id="3.10.20.90">
    <property type="entry name" value="Phosphatidylinositol 3-kinase Catalytic Subunit, Chain A, domain 1"/>
    <property type="match status" value="2"/>
</dbReference>
<evidence type="ECO:0000256" key="1">
    <source>
        <dbReference type="ARBA" id="ARBA00004496"/>
    </source>
</evidence>
<dbReference type="CDD" id="cd14473">
    <property type="entry name" value="FERM_B-lobe"/>
    <property type="match status" value="1"/>
</dbReference>
<comment type="subcellular location">
    <subcellularLocation>
        <location evidence="1">Cytoplasm</location>
    </subcellularLocation>
</comment>
<dbReference type="Pfam" id="PF21998">
    <property type="entry name" value="FERM_C1_MyoVII"/>
    <property type="match status" value="1"/>
</dbReference>
<evidence type="ECO:0000313" key="9">
    <source>
        <dbReference type="WBParaSite" id="HNAJ_0000053901-mRNA-1"/>
    </source>
</evidence>
<dbReference type="SMART" id="SM00139">
    <property type="entry name" value="MyTH4"/>
    <property type="match status" value="2"/>
</dbReference>
<feature type="domain" description="MyTH4" evidence="8">
    <location>
        <begin position="332"/>
        <end position="554"/>
    </location>
</feature>